<evidence type="ECO:0000313" key="1">
    <source>
        <dbReference type="EMBL" id="KAF7258300.1"/>
    </source>
</evidence>
<dbReference type="Proteomes" id="UP000822476">
    <property type="component" value="Unassembled WGS sequence"/>
</dbReference>
<evidence type="ECO:0000313" key="2">
    <source>
        <dbReference type="Proteomes" id="UP000822476"/>
    </source>
</evidence>
<sequence>MVSDPVEQLEPGRRSQIWTVRRDDASVTTTSTACFMIDNETCVCRIAHCLTIWIKLPDISSLRTSRLYKDFTSKPTNLFQTWRAQTGDVMEKEQIKHQIMLTPHDSFSEHFSPNSYEHHLAAVSCSNYVVPSSNRFIRLD</sequence>
<proteinExistence type="predicted"/>
<organism evidence="1 2">
    <name type="scientific">Paragonimus skrjabini miyazakii</name>
    <dbReference type="NCBI Taxonomy" id="59628"/>
    <lineage>
        <taxon>Eukaryota</taxon>
        <taxon>Metazoa</taxon>
        <taxon>Spiralia</taxon>
        <taxon>Lophotrochozoa</taxon>
        <taxon>Platyhelminthes</taxon>
        <taxon>Trematoda</taxon>
        <taxon>Digenea</taxon>
        <taxon>Plagiorchiida</taxon>
        <taxon>Troglotremata</taxon>
        <taxon>Troglotrematidae</taxon>
        <taxon>Paragonimus</taxon>
    </lineage>
</organism>
<keyword evidence="2" id="KW-1185">Reference proteome</keyword>
<protein>
    <submittedName>
        <fullName evidence="1">Uncharacterized protein</fullName>
    </submittedName>
</protein>
<name>A0A8S9YYL3_9TREM</name>
<reference evidence="1" key="1">
    <citation type="submission" date="2019-07" db="EMBL/GenBank/DDBJ databases">
        <title>Annotation for the trematode Paragonimus miyazaki's.</title>
        <authorList>
            <person name="Choi Y.-J."/>
        </authorList>
    </citation>
    <scope>NUCLEOTIDE SEQUENCE</scope>
    <source>
        <strain evidence="1">Japan</strain>
    </source>
</reference>
<accession>A0A8S9YYL3</accession>
<dbReference type="EMBL" id="JTDE01001813">
    <property type="protein sequence ID" value="KAF7258300.1"/>
    <property type="molecule type" value="Genomic_DNA"/>
</dbReference>
<dbReference type="AlphaFoldDB" id="A0A8S9YYL3"/>
<gene>
    <name evidence="1" type="ORF">EG68_04067</name>
</gene>
<comment type="caution">
    <text evidence="1">The sequence shown here is derived from an EMBL/GenBank/DDBJ whole genome shotgun (WGS) entry which is preliminary data.</text>
</comment>